<keyword evidence="1" id="KW-0343">GTPase activation</keyword>
<gene>
    <name evidence="4" type="ORF">ElyMa_004175700</name>
</gene>
<keyword evidence="5" id="KW-1185">Reference proteome</keyword>
<dbReference type="InterPro" id="IPR035969">
    <property type="entry name" value="Rab-GAP_TBC_sf"/>
</dbReference>
<dbReference type="SMART" id="SM00164">
    <property type="entry name" value="TBC"/>
    <property type="match status" value="1"/>
</dbReference>
<dbReference type="GO" id="GO:1901096">
    <property type="term" value="P:regulation of autophagosome maturation"/>
    <property type="evidence" value="ECO:0007669"/>
    <property type="project" value="TreeGrafter"/>
</dbReference>
<dbReference type="Pfam" id="PF00566">
    <property type="entry name" value="RabGAP-TBC"/>
    <property type="match status" value="1"/>
</dbReference>
<dbReference type="EMBL" id="BMAT01008465">
    <property type="protein sequence ID" value="GFR85520.1"/>
    <property type="molecule type" value="Genomic_DNA"/>
</dbReference>
<comment type="caution">
    <text evidence="4">The sequence shown here is derived from an EMBL/GenBank/DDBJ whole genome shotgun (WGS) entry which is preliminary data.</text>
</comment>
<feature type="region of interest" description="Disordered" evidence="2">
    <location>
        <begin position="722"/>
        <end position="873"/>
    </location>
</feature>
<evidence type="ECO:0000256" key="2">
    <source>
        <dbReference type="SAM" id="MobiDB-lite"/>
    </source>
</evidence>
<evidence type="ECO:0000259" key="3">
    <source>
        <dbReference type="PROSITE" id="PS50086"/>
    </source>
</evidence>
<feature type="region of interest" description="Disordered" evidence="2">
    <location>
        <begin position="462"/>
        <end position="536"/>
    </location>
</feature>
<dbReference type="Gene3D" id="1.10.8.270">
    <property type="entry name" value="putative rabgap domain of human tbc1 domain family member 14 like domains"/>
    <property type="match status" value="1"/>
</dbReference>
<evidence type="ECO:0000313" key="5">
    <source>
        <dbReference type="Proteomes" id="UP000762676"/>
    </source>
</evidence>
<dbReference type="AlphaFoldDB" id="A0AAV4GM81"/>
<dbReference type="SUPFAM" id="SSF47923">
    <property type="entry name" value="Ypt/Rab-GAP domain of gyp1p"/>
    <property type="match status" value="2"/>
</dbReference>
<dbReference type="PROSITE" id="PS50086">
    <property type="entry name" value="TBC_RABGAP"/>
    <property type="match status" value="1"/>
</dbReference>
<organism evidence="4 5">
    <name type="scientific">Elysia marginata</name>
    <dbReference type="NCBI Taxonomy" id="1093978"/>
    <lineage>
        <taxon>Eukaryota</taxon>
        <taxon>Metazoa</taxon>
        <taxon>Spiralia</taxon>
        <taxon>Lophotrochozoa</taxon>
        <taxon>Mollusca</taxon>
        <taxon>Gastropoda</taxon>
        <taxon>Heterobranchia</taxon>
        <taxon>Euthyneura</taxon>
        <taxon>Panpulmonata</taxon>
        <taxon>Sacoglossa</taxon>
        <taxon>Placobranchoidea</taxon>
        <taxon>Plakobranchidae</taxon>
        <taxon>Elysia</taxon>
    </lineage>
</organism>
<dbReference type="GO" id="GO:0005776">
    <property type="term" value="C:autophagosome"/>
    <property type="evidence" value="ECO:0007669"/>
    <property type="project" value="TreeGrafter"/>
</dbReference>
<dbReference type="PANTHER" id="PTHR22957:SF333">
    <property type="entry name" value="TBC1 DOMAIN FAMILY MEMBER 25"/>
    <property type="match status" value="1"/>
</dbReference>
<proteinExistence type="predicted"/>
<name>A0AAV4GM81_9GAST</name>
<protein>
    <submittedName>
        <fullName evidence="4">TBC1 domain family member 25</fullName>
    </submittedName>
</protein>
<dbReference type="Gene3D" id="1.10.472.80">
    <property type="entry name" value="Ypt/Rab-GAP domain of gyp1p, domain 3"/>
    <property type="match status" value="1"/>
</dbReference>
<feature type="compositionally biased region" description="Polar residues" evidence="2">
    <location>
        <begin position="499"/>
        <end position="515"/>
    </location>
</feature>
<dbReference type="Proteomes" id="UP000762676">
    <property type="component" value="Unassembled WGS sequence"/>
</dbReference>
<evidence type="ECO:0000256" key="1">
    <source>
        <dbReference type="ARBA" id="ARBA00022468"/>
    </source>
</evidence>
<accession>A0AAV4GM81</accession>
<dbReference type="PANTHER" id="PTHR22957">
    <property type="entry name" value="TBC1 DOMAIN FAMILY MEMBER GTPASE-ACTIVATING PROTEIN"/>
    <property type="match status" value="1"/>
</dbReference>
<feature type="domain" description="Rab-GAP TBC" evidence="3">
    <location>
        <begin position="200"/>
        <end position="410"/>
    </location>
</feature>
<evidence type="ECO:0000313" key="4">
    <source>
        <dbReference type="EMBL" id="GFR85520.1"/>
    </source>
</evidence>
<feature type="compositionally biased region" description="Low complexity" evidence="2">
    <location>
        <begin position="726"/>
        <end position="742"/>
    </location>
</feature>
<dbReference type="GO" id="GO:0005096">
    <property type="term" value="F:GTPase activator activity"/>
    <property type="evidence" value="ECO:0007669"/>
    <property type="project" value="UniProtKB-KW"/>
</dbReference>
<reference evidence="4 5" key="1">
    <citation type="journal article" date="2021" name="Elife">
        <title>Chloroplast acquisition without the gene transfer in kleptoplastic sea slugs, Plakobranchus ocellatus.</title>
        <authorList>
            <person name="Maeda T."/>
            <person name="Takahashi S."/>
            <person name="Yoshida T."/>
            <person name="Shimamura S."/>
            <person name="Takaki Y."/>
            <person name="Nagai Y."/>
            <person name="Toyoda A."/>
            <person name="Suzuki Y."/>
            <person name="Arimoto A."/>
            <person name="Ishii H."/>
            <person name="Satoh N."/>
            <person name="Nishiyama T."/>
            <person name="Hasebe M."/>
            <person name="Maruyama T."/>
            <person name="Minagawa J."/>
            <person name="Obokata J."/>
            <person name="Shigenobu S."/>
        </authorList>
    </citation>
    <scope>NUCLEOTIDE SEQUENCE [LARGE SCALE GENOMIC DNA]</scope>
</reference>
<feature type="compositionally biased region" description="Polar residues" evidence="2">
    <location>
        <begin position="749"/>
        <end position="765"/>
    </location>
</feature>
<feature type="compositionally biased region" description="Polar residues" evidence="2">
    <location>
        <begin position="819"/>
        <end position="852"/>
    </location>
</feature>
<dbReference type="InterPro" id="IPR000195">
    <property type="entry name" value="Rab-GAP-TBC_dom"/>
</dbReference>
<sequence>MAGFYNLDHKEVIRIKVKKCEGKMQPEYKKFSIDPQITSFEMLQGILAKAFEIRSDFTISYLAVDTEGQTVYLTMLSDWDMDAAFQCAADPCLKLKVDLRPFEEEMEDWDVIAPADIPQHKISSLLDKNSFLFSLTGSISHNIGRTVNSMQKAMGLKQSDNETFKPLKPPMSDMEFHNYLDSAGFMVKPNEFRLSIYQGGIEPSLRRVAWRHLLNIYPADMSGRDRFDYMKRKEEEYRKLREEWRERFRNNTATEEVKYVAAMVKKDVLRTDRSHGFYAGTDDNENTLSLFHILVTYALTHPDVSYCQGMSDLASPLLVTQKDEGQAYVCFCALMRRLRVNFSLDGQAMMTKFSHLSMLLAMYDPGLHSHLQEQSAGDMFFCYRWFLLELKREFPFTDALYVLEVMWATLPPDPPAGELPLVDTDYSSRLLSSSPCSPTFTFQQAMYAKLLAMRRVGAMAHPLPPQGPHPCVKSVASLKTPSPPAPSCNPGSEDVLAKPNNNGATSNISSFSSSPVGDGEYGSLDFPEVDNPLTRSMQHKSDSIDKILHEGQENSKELQQEGVGPCTSERKSPVIRVEDESKFDDAEERNFSVKSDSYDLRNEVEDDQAEGIHVVANHFGSAPLKPSEILDIQAHLPDKGYCSSMQGHDQNAISRHNRDEEQVREEEKVKFMLSVSSVELDCGDSGIPSEVSESYEQQTQFVLSMDLNTNNSNAAKENCADQVEQDSGNMESSDSSSEGPVSNAPPVVKQQQAPSNSLESNSGIFQSMRRLLTSPKKRSITGPLPDKGSEPDQFQKHNASAPTLTDAGERSFPLRRANSGDTASPNTVTDSPLSECQPATESLENSISSVDNSGGAGKTELPRDPSRLPPPQEFGCGNPFLMFASLTLLLQHRDTILGGSLCYEEIAMHFDRLVRRHNAPRVLHHARQLYTNYLKAQQANMDKIKEMELGFSV</sequence>